<evidence type="ECO:0000256" key="2">
    <source>
        <dbReference type="SAM" id="SignalP"/>
    </source>
</evidence>
<keyword evidence="1 2" id="KW-0732">Signal</keyword>
<dbReference type="OrthoDB" id="2079983at2"/>
<evidence type="ECO:0000313" key="3">
    <source>
        <dbReference type="EMBL" id="MYL34270.1"/>
    </source>
</evidence>
<accession>A0A6I5A173</accession>
<reference evidence="3 4" key="1">
    <citation type="submission" date="2019-11" db="EMBL/GenBank/DDBJ databases">
        <title>Genome sequences of 17 halophilic strains isolated from different environments.</title>
        <authorList>
            <person name="Furrow R.E."/>
        </authorList>
    </citation>
    <scope>NUCLEOTIDE SEQUENCE [LARGE SCALE GENOMIC DNA]</scope>
    <source>
        <strain evidence="3 4">22514_16_FS</strain>
    </source>
</reference>
<feature type="chain" id="PRO_5026024321" evidence="2">
    <location>
        <begin position="34"/>
        <end position="1086"/>
    </location>
</feature>
<sequence>MNKSPFKVMTTAALASAVAVPAVVAGAAAPAEAAEVEIQHIAIEDSEGTVWTITMEELADAQFEGDGEVYDLLQDGEIVGVSVEEGEFVSYTALVNAVFDSEDDRTSLEILADISDDEEALVPQDQVDEYKDFGEPVTPMVESVSAINLIQAEVDFSGEGNLDEDVVKTAANYTLTTSDGTDINVENVEWNGDTATLTFESKVENQDTASLTIEPDVLNAEEEVVVEDISFFDATIPEAKSVELVGPNKFKIYFSEPIAEKGTVEVENGIYGITETTVNGNEVTVELSASSLSEGEYSVEVSDFADYAGFDALKETFTLDYEEDTTAPTAELTKATQTEVVVQFDSPVVNDDGETLSEDYFYHSYTSYTPDSVDVSDDGSTYTLDFSSNPLPEGDVDVAVDYDANDSVVQDEWGNELEENIMLNANVVADNEKPSVEDVKVKNEQTVKIYFSENVNENQAEDEDNYVFENGDGEEVDPADLTYTADSQKGEYYVTASFSSNLNGAYTVEVSDIDDTSLAENTIDSVTESFMVDDLTGPNLNEVTATGVDGDNADYVYVNFPEKMATSGEYSVLDKDNYLLADQALPENAKIEVFNDSSQVMITLPTEDDQVVTDQSLTVARVADSSGNASTMLSKTVDIDVESDAQITDVNQTDYKTVEITVDQPLKTVSADGFRVTQTDEEGTTTETLAAVDYEINDDNETVITGTLKADTQIDTDADDYTSLTVDSVEIVGDELVTETGSDVPASDSAFDEVDDEYNPMVAMNDSDEAMISETASGEFTITFTEDVNSSSLAATDFVITDDSGDKLTAGDDYTVSTDGSNEVVFNLEDTGDYSDYSGDLTVSTKEEVTYVYDTAETPNTIVPFEDLEVTVDQAAPETTVDSPDSAVTVDADNYTISGNTEANASVKVYEDTDGDGELDADETTVVQTVDADENGDYSASVSLDEGVDNEFLVTATDDSGNEGSAVNVPTITEDSTAATFSSSSISGDNTTITVTFDEEVYGEADQTEALASGDFTVTASETGGAESVTVSSVSHEVGTSSATLTIDTTNVDSDDTITVDVDADSVYDVAGNVTADDETTIVTAN</sequence>
<dbReference type="Gene3D" id="2.60.40.1220">
    <property type="match status" value="5"/>
</dbReference>
<proteinExistence type="predicted"/>
<dbReference type="EMBL" id="WMEQ01000008">
    <property type="protein sequence ID" value="MYL34270.1"/>
    <property type="molecule type" value="Genomic_DNA"/>
</dbReference>
<gene>
    <name evidence="3" type="ORF">GLW05_11740</name>
</gene>
<dbReference type="AlphaFoldDB" id="A0A6I5A173"/>
<organism evidence="3 4">
    <name type="scientific">Pontibacillus yanchengensis</name>
    <dbReference type="NCBI Taxonomy" id="462910"/>
    <lineage>
        <taxon>Bacteria</taxon>
        <taxon>Bacillati</taxon>
        <taxon>Bacillota</taxon>
        <taxon>Bacilli</taxon>
        <taxon>Bacillales</taxon>
        <taxon>Bacillaceae</taxon>
        <taxon>Pontibacillus</taxon>
    </lineage>
</organism>
<name>A0A6I5A173_9BACI</name>
<feature type="signal peptide" evidence="2">
    <location>
        <begin position="1"/>
        <end position="33"/>
    </location>
</feature>
<dbReference type="InterPro" id="IPR014755">
    <property type="entry name" value="Cu-Rt/internalin_Ig-like"/>
</dbReference>
<comment type="caution">
    <text evidence="3">The sequence shown here is derived from an EMBL/GenBank/DDBJ whole genome shotgun (WGS) entry which is preliminary data.</text>
</comment>
<protein>
    <submittedName>
        <fullName evidence="3">Uncharacterized protein</fullName>
    </submittedName>
</protein>
<dbReference type="InterPro" id="IPR013783">
    <property type="entry name" value="Ig-like_fold"/>
</dbReference>
<evidence type="ECO:0000313" key="4">
    <source>
        <dbReference type="Proteomes" id="UP000468638"/>
    </source>
</evidence>
<dbReference type="Proteomes" id="UP000468638">
    <property type="component" value="Unassembled WGS sequence"/>
</dbReference>
<dbReference type="Gene3D" id="2.60.40.10">
    <property type="entry name" value="Immunoglobulins"/>
    <property type="match status" value="1"/>
</dbReference>
<dbReference type="RefSeq" id="WP_160909754.1">
    <property type="nucleotide sequence ID" value="NZ_WMEQ01000008.1"/>
</dbReference>
<evidence type="ECO:0000256" key="1">
    <source>
        <dbReference type="ARBA" id="ARBA00022729"/>
    </source>
</evidence>